<organism evidence="11 13">
    <name type="scientific">Dracunculus medinensis</name>
    <name type="common">Guinea worm</name>
    <dbReference type="NCBI Taxonomy" id="318479"/>
    <lineage>
        <taxon>Eukaryota</taxon>
        <taxon>Metazoa</taxon>
        <taxon>Ecdysozoa</taxon>
        <taxon>Nematoda</taxon>
        <taxon>Chromadorea</taxon>
        <taxon>Rhabditida</taxon>
        <taxon>Spirurina</taxon>
        <taxon>Dracunculoidea</taxon>
        <taxon>Dracunculidae</taxon>
        <taxon>Dracunculus</taxon>
    </lineage>
</organism>
<protein>
    <recommendedName>
        <fullName evidence="6">Acetyltransferase component of pyruvate dehydrogenase complex</fullName>
        <ecNumber evidence="6">2.3.1.12</ecNumber>
    </recommendedName>
</protein>
<evidence type="ECO:0000256" key="5">
    <source>
        <dbReference type="ARBA" id="ARBA00023315"/>
    </source>
</evidence>
<sequence>METGNVVSWQKKEGDRLDEGDLLCEIETDKATMGFETPEEGFLAKIILPEGSKGIPVGKLLCIIVSNKEDVNAFANYVDDGSSHSDRSATPSPPQVQSAQGALPSHNQISLPALSPTMETGSVVSWLKKEGDQLEEGDVLCEIETDKATMSFETPEEGYLAKIIIPEGTKGIPVGKPLCVIVNSKDDVAAFANYVPVDTVASQPFTKAQTPSLSVAPPPLSIASSASISTPPSDVSPTPRTSSGRIIASPMARKLAADKGIDLATIVGTGPGGRIIGKDVENALSKGVPRAAEIAPSGPVSAGATFVDIPLSNMRMTIAKRLLESKSTIPHYYLTSEIRMDLLLETRSNLNELLAKSKKENDRQKLSVNDFVIKASALACKKVPETNSFFMGTFIRCNNNVDISVAVSTDSGLITPIIFNADGKGLATISSEVKVLAEKARQGKLQLHEFQGGTFTVSNLGMFGSINSFSAIINPPQSCILAVGGVERKVIPDGDEGYATVSSMRVTLSCDHRVVDGAVGAQWLKYFKDYLENPQSMLL</sequence>
<evidence type="ECO:0000313" key="12">
    <source>
        <dbReference type="Proteomes" id="UP000274756"/>
    </source>
</evidence>
<evidence type="ECO:0000259" key="8">
    <source>
        <dbReference type="PROSITE" id="PS50968"/>
    </source>
</evidence>
<feature type="compositionally biased region" description="Low complexity" evidence="7">
    <location>
        <begin position="224"/>
        <end position="236"/>
    </location>
</feature>
<dbReference type="Pfam" id="PF00364">
    <property type="entry name" value="Biotin_lipoyl"/>
    <property type="match status" value="2"/>
</dbReference>
<dbReference type="SUPFAM" id="SSF52777">
    <property type="entry name" value="CoA-dependent acyltransferases"/>
    <property type="match status" value="1"/>
</dbReference>
<dbReference type="WBParaSite" id="DME_0000007101-mRNA-1">
    <property type="protein sequence ID" value="DME_0000007101-mRNA-1"/>
    <property type="gene ID" value="DME_0000007101"/>
</dbReference>
<dbReference type="InterPro" id="IPR003016">
    <property type="entry name" value="2-oxoA_DH_lipoyl-BS"/>
</dbReference>
<dbReference type="FunFam" id="3.30.559.10:FF:000003">
    <property type="entry name" value="Acetyltransferase component of pyruvate dehydrogenase complex"/>
    <property type="match status" value="1"/>
</dbReference>
<dbReference type="InterPro" id="IPR001078">
    <property type="entry name" value="2-oxoacid_DH_actylTfrase"/>
</dbReference>
<dbReference type="SUPFAM" id="SSF51230">
    <property type="entry name" value="Single hybrid motif"/>
    <property type="match status" value="2"/>
</dbReference>
<dbReference type="PROSITE" id="PS50968">
    <property type="entry name" value="BIOTINYL_LIPOYL"/>
    <property type="match status" value="2"/>
</dbReference>
<dbReference type="SUPFAM" id="SSF47005">
    <property type="entry name" value="Peripheral subunit-binding domain of 2-oxo acid dehydrogenase complex"/>
    <property type="match status" value="1"/>
</dbReference>
<dbReference type="InterPro" id="IPR036625">
    <property type="entry name" value="E3-bd_dom_sf"/>
</dbReference>
<dbReference type="NCBIfam" id="TIGR01349">
    <property type="entry name" value="PDHac_trf_mito"/>
    <property type="match status" value="1"/>
</dbReference>
<keyword evidence="3 6" id="KW-0450">Lipoyl</keyword>
<evidence type="ECO:0000259" key="9">
    <source>
        <dbReference type="PROSITE" id="PS51826"/>
    </source>
</evidence>
<evidence type="ECO:0000313" key="13">
    <source>
        <dbReference type="WBParaSite" id="DME_0000007101-mRNA-1"/>
    </source>
</evidence>
<dbReference type="Gene3D" id="2.40.50.100">
    <property type="match status" value="2"/>
</dbReference>
<dbReference type="InterPro" id="IPR023213">
    <property type="entry name" value="CAT-like_dom_sf"/>
</dbReference>
<evidence type="ECO:0000256" key="4">
    <source>
        <dbReference type="ARBA" id="ARBA00022946"/>
    </source>
</evidence>
<feature type="compositionally biased region" description="Polar residues" evidence="7">
    <location>
        <begin position="95"/>
        <end position="104"/>
    </location>
</feature>
<keyword evidence="2 6" id="KW-0808">Transferase</keyword>
<dbReference type="STRING" id="318479.A0A0N4U0I9"/>
<dbReference type="PROSITE" id="PS00189">
    <property type="entry name" value="LIPOYL"/>
    <property type="match status" value="2"/>
</dbReference>
<proteinExistence type="inferred from homology"/>
<evidence type="ECO:0000313" key="11">
    <source>
        <dbReference type="Proteomes" id="UP000038040"/>
    </source>
</evidence>
<dbReference type="GO" id="GO:0006086">
    <property type="term" value="P:pyruvate decarboxylation to acetyl-CoA"/>
    <property type="evidence" value="ECO:0007669"/>
    <property type="project" value="InterPro"/>
</dbReference>
<evidence type="ECO:0000313" key="10">
    <source>
        <dbReference type="EMBL" id="VDN54458.1"/>
    </source>
</evidence>
<dbReference type="PANTHER" id="PTHR23151:SF90">
    <property type="entry name" value="DIHYDROLIPOYLLYSINE-RESIDUE ACETYLTRANSFERASE COMPONENT OF PYRUVATE DEHYDROGENASE COMPLEX, MITOCHONDRIAL-RELATED"/>
    <property type="match status" value="1"/>
</dbReference>
<evidence type="ECO:0000256" key="3">
    <source>
        <dbReference type="ARBA" id="ARBA00022823"/>
    </source>
</evidence>
<evidence type="ECO:0000256" key="7">
    <source>
        <dbReference type="SAM" id="MobiDB-lite"/>
    </source>
</evidence>
<dbReference type="GO" id="GO:0005739">
    <property type="term" value="C:mitochondrion"/>
    <property type="evidence" value="ECO:0007669"/>
    <property type="project" value="UniProtKB-SubCell"/>
</dbReference>
<dbReference type="InterPro" id="IPR006257">
    <property type="entry name" value="LAT1"/>
</dbReference>
<keyword evidence="12" id="KW-1185">Reference proteome</keyword>
<dbReference type="OrthoDB" id="537444at2759"/>
<dbReference type="PROSITE" id="PS51826">
    <property type="entry name" value="PSBD"/>
    <property type="match status" value="1"/>
</dbReference>
<keyword evidence="4" id="KW-0809">Transit peptide</keyword>
<dbReference type="InterPro" id="IPR045257">
    <property type="entry name" value="E2/Pdx1"/>
</dbReference>
<dbReference type="FunFam" id="2.40.50.100:FF:000010">
    <property type="entry name" value="Acetyltransferase component of pyruvate dehydrogenase complex"/>
    <property type="match status" value="2"/>
</dbReference>
<reference evidence="13" key="1">
    <citation type="submission" date="2017-02" db="UniProtKB">
        <authorList>
            <consortium name="WormBaseParasite"/>
        </authorList>
    </citation>
    <scope>IDENTIFICATION</scope>
</reference>
<comment type="function">
    <text evidence="6">The pyruvate dehydrogenase complex catalyzes the overall conversion of pyruvate to acetyl-CoA and CO(2).</text>
</comment>
<gene>
    <name evidence="10" type="ORF">DME_LOCUS4431</name>
</gene>
<feature type="domain" description="Peripheral subunit-binding (PSBD)" evidence="9">
    <location>
        <begin position="247"/>
        <end position="284"/>
    </location>
</feature>
<dbReference type="PANTHER" id="PTHR23151">
    <property type="entry name" value="DIHYDROLIPOAMIDE ACETYL/SUCCINYL-TRANSFERASE-RELATED"/>
    <property type="match status" value="1"/>
</dbReference>
<feature type="domain" description="Lipoyl-binding" evidence="8">
    <location>
        <begin position="106"/>
        <end position="182"/>
    </location>
</feature>
<dbReference type="Gene3D" id="4.10.320.10">
    <property type="entry name" value="E3-binding domain"/>
    <property type="match status" value="1"/>
</dbReference>
<evidence type="ECO:0000256" key="1">
    <source>
        <dbReference type="ARBA" id="ARBA00007317"/>
    </source>
</evidence>
<dbReference type="InterPro" id="IPR011053">
    <property type="entry name" value="Single_hybrid_motif"/>
</dbReference>
<reference evidence="10 12" key="2">
    <citation type="submission" date="2018-11" db="EMBL/GenBank/DDBJ databases">
        <authorList>
            <consortium name="Pathogen Informatics"/>
        </authorList>
    </citation>
    <scope>NUCLEOTIDE SEQUENCE [LARGE SCALE GENOMIC DNA]</scope>
</reference>
<dbReference type="AlphaFoldDB" id="A0A0N4U0I9"/>
<comment type="subcellular location">
    <subcellularLocation>
        <location evidence="6">Mitochondrion</location>
    </subcellularLocation>
</comment>
<dbReference type="Pfam" id="PF00198">
    <property type="entry name" value="2-oxoacid_dh"/>
    <property type="match status" value="1"/>
</dbReference>
<dbReference type="Gene3D" id="3.30.559.10">
    <property type="entry name" value="Chloramphenicol acetyltransferase-like domain"/>
    <property type="match status" value="1"/>
</dbReference>
<dbReference type="GO" id="GO:0045254">
    <property type="term" value="C:pyruvate dehydrogenase complex"/>
    <property type="evidence" value="ECO:0007669"/>
    <property type="project" value="UniProtKB-UniRule"/>
</dbReference>
<dbReference type="EMBL" id="UYYG01001150">
    <property type="protein sequence ID" value="VDN54458.1"/>
    <property type="molecule type" value="Genomic_DNA"/>
</dbReference>
<dbReference type="Proteomes" id="UP000274756">
    <property type="component" value="Unassembled WGS sequence"/>
</dbReference>
<feature type="region of interest" description="Disordered" evidence="7">
    <location>
        <begin position="78"/>
        <end position="104"/>
    </location>
</feature>
<feature type="domain" description="Lipoyl-binding" evidence="8">
    <location>
        <begin position="1"/>
        <end position="65"/>
    </location>
</feature>
<dbReference type="Pfam" id="PF02817">
    <property type="entry name" value="E3_binding"/>
    <property type="match status" value="1"/>
</dbReference>
<comment type="similarity">
    <text evidence="1 6">Belongs to the 2-oxoacid dehydrogenase family.</text>
</comment>
<feature type="region of interest" description="Disordered" evidence="7">
    <location>
        <begin position="224"/>
        <end position="244"/>
    </location>
</feature>
<keyword evidence="5 6" id="KW-0012">Acyltransferase</keyword>
<dbReference type="InterPro" id="IPR000089">
    <property type="entry name" value="Biotin_lipoyl"/>
</dbReference>
<evidence type="ECO:0000256" key="6">
    <source>
        <dbReference type="RuleBase" id="RU361137"/>
    </source>
</evidence>
<evidence type="ECO:0000256" key="2">
    <source>
        <dbReference type="ARBA" id="ARBA00022679"/>
    </source>
</evidence>
<comment type="cofactor">
    <cofactor evidence="6">
        <name>(R)-lipoate</name>
        <dbReference type="ChEBI" id="CHEBI:83088"/>
    </cofactor>
    <text evidence="6">Binds 2 lipoyl cofactors covalently.</text>
</comment>
<name>A0A0N4U0I9_DRAME</name>
<dbReference type="Proteomes" id="UP000038040">
    <property type="component" value="Unplaced"/>
</dbReference>
<accession>A0A0N4U0I9</accession>
<dbReference type="InterPro" id="IPR004167">
    <property type="entry name" value="PSBD"/>
</dbReference>
<dbReference type="CDD" id="cd06849">
    <property type="entry name" value="lipoyl_domain"/>
    <property type="match status" value="2"/>
</dbReference>
<dbReference type="EC" id="2.3.1.12" evidence="6"/>
<comment type="catalytic activity">
    <reaction evidence="6">
        <text>N(6)-[(R)-dihydrolipoyl]-L-lysyl-[protein] + acetyl-CoA = N(6)-[(R)-S(8)-acetyldihydrolipoyl]-L-lysyl-[protein] + CoA</text>
        <dbReference type="Rhea" id="RHEA:17017"/>
        <dbReference type="Rhea" id="RHEA-COMP:10475"/>
        <dbReference type="Rhea" id="RHEA-COMP:10478"/>
        <dbReference type="ChEBI" id="CHEBI:57287"/>
        <dbReference type="ChEBI" id="CHEBI:57288"/>
        <dbReference type="ChEBI" id="CHEBI:83100"/>
        <dbReference type="ChEBI" id="CHEBI:83111"/>
        <dbReference type="EC" id="2.3.1.12"/>
    </reaction>
</comment>
<dbReference type="GO" id="GO:0004742">
    <property type="term" value="F:dihydrolipoyllysine-residue acetyltransferase activity"/>
    <property type="evidence" value="ECO:0007669"/>
    <property type="project" value="UniProtKB-UniRule"/>
</dbReference>